<name>A0A9X4KT29_9BACL</name>
<gene>
    <name evidence="9" type="ORF">OMP40_01530</name>
</gene>
<dbReference type="RefSeq" id="WP_277528602.1">
    <property type="nucleotide sequence ID" value="NZ_JAPDIA010000001.1"/>
</dbReference>
<keyword evidence="9" id="KW-0012">Acyltransferase</keyword>
<dbReference type="PANTHER" id="PTHR40074">
    <property type="entry name" value="O-ACETYLTRANSFERASE WECH"/>
    <property type="match status" value="1"/>
</dbReference>
<organism evidence="9 10">
    <name type="scientific">Cohnella rhizosphaerae</name>
    <dbReference type="NCBI Taxonomy" id="1457232"/>
    <lineage>
        <taxon>Bacteria</taxon>
        <taxon>Bacillati</taxon>
        <taxon>Bacillota</taxon>
        <taxon>Bacilli</taxon>
        <taxon>Bacillales</taxon>
        <taxon>Paenibacillaceae</taxon>
        <taxon>Cohnella</taxon>
    </lineage>
</organism>
<protein>
    <submittedName>
        <fullName evidence="9">Acyltransferase family protein</fullName>
    </submittedName>
</protein>
<dbReference type="Proteomes" id="UP001153404">
    <property type="component" value="Unassembled WGS sequence"/>
</dbReference>
<evidence type="ECO:0000256" key="2">
    <source>
        <dbReference type="ARBA" id="ARBA00007400"/>
    </source>
</evidence>
<keyword evidence="9" id="KW-0808">Transferase</keyword>
<evidence type="ECO:0000256" key="1">
    <source>
        <dbReference type="ARBA" id="ARBA00004651"/>
    </source>
</evidence>
<keyword evidence="5 7" id="KW-1133">Transmembrane helix</keyword>
<evidence type="ECO:0000256" key="6">
    <source>
        <dbReference type="ARBA" id="ARBA00023136"/>
    </source>
</evidence>
<evidence type="ECO:0000256" key="3">
    <source>
        <dbReference type="ARBA" id="ARBA00022475"/>
    </source>
</evidence>
<dbReference type="PANTHER" id="PTHR40074:SF2">
    <property type="entry name" value="O-ACETYLTRANSFERASE WECH"/>
    <property type="match status" value="1"/>
</dbReference>
<keyword evidence="4 7" id="KW-0812">Transmembrane</keyword>
<comment type="similarity">
    <text evidence="2">Belongs to the acyltransferase 3 family.</text>
</comment>
<evidence type="ECO:0000259" key="8">
    <source>
        <dbReference type="Pfam" id="PF01757"/>
    </source>
</evidence>
<feature type="transmembrane region" description="Helical" evidence="7">
    <location>
        <begin position="44"/>
        <end position="67"/>
    </location>
</feature>
<keyword evidence="6 7" id="KW-0472">Membrane</keyword>
<proteinExistence type="inferred from homology"/>
<reference evidence="9" key="1">
    <citation type="submission" date="2022-10" db="EMBL/GenBank/DDBJ databases">
        <title>Comparative genomic analysis of Cohnella hashimotonis sp. nov., isolated from the International Space Station.</title>
        <authorList>
            <person name="Simpson A."/>
            <person name="Venkateswaran K."/>
        </authorList>
    </citation>
    <scope>NUCLEOTIDE SEQUENCE</scope>
    <source>
        <strain evidence="9">DSM 28161</strain>
    </source>
</reference>
<keyword evidence="3" id="KW-1003">Cell membrane</keyword>
<accession>A0A9X4KT29</accession>
<dbReference type="GO" id="GO:0016413">
    <property type="term" value="F:O-acetyltransferase activity"/>
    <property type="evidence" value="ECO:0007669"/>
    <property type="project" value="TreeGrafter"/>
</dbReference>
<evidence type="ECO:0000256" key="4">
    <source>
        <dbReference type="ARBA" id="ARBA00022692"/>
    </source>
</evidence>
<sequence>MTQPRRYIPEINLLRAMAILAVVMIHSTSNALVQLQTSSSFYGLYVFLHEFAVFAVPAFIFISGFVLTYNYAGKPLNGGTIATFLPQTHLGSRAPVRDFQLAVFFF</sequence>
<dbReference type="InterPro" id="IPR002656">
    <property type="entry name" value="Acyl_transf_3_dom"/>
</dbReference>
<dbReference type="GO" id="GO:0009246">
    <property type="term" value="P:enterobacterial common antigen biosynthetic process"/>
    <property type="evidence" value="ECO:0007669"/>
    <property type="project" value="TreeGrafter"/>
</dbReference>
<feature type="domain" description="Acyltransferase 3" evidence="8">
    <location>
        <begin position="9"/>
        <end position="76"/>
    </location>
</feature>
<comment type="caution">
    <text evidence="9">The sequence shown here is derived from an EMBL/GenBank/DDBJ whole genome shotgun (WGS) entry which is preliminary data.</text>
</comment>
<evidence type="ECO:0000256" key="5">
    <source>
        <dbReference type="ARBA" id="ARBA00022989"/>
    </source>
</evidence>
<dbReference type="EMBL" id="JAPDIA010000001">
    <property type="protein sequence ID" value="MDG0808239.1"/>
    <property type="molecule type" value="Genomic_DNA"/>
</dbReference>
<evidence type="ECO:0000313" key="10">
    <source>
        <dbReference type="Proteomes" id="UP001153404"/>
    </source>
</evidence>
<comment type="subcellular location">
    <subcellularLocation>
        <location evidence="1">Cell membrane</location>
        <topology evidence="1">Multi-pass membrane protein</topology>
    </subcellularLocation>
</comment>
<feature type="transmembrane region" description="Helical" evidence="7">
    <location>
        <begin position="12"/>
        <end position="32"/>
    </location>
</feature>
<evidence type="ECO:0000256" key="7">
    <source>
        <dbReference type="SAM" id="Phobius"/>
    </source>
</evidence>
<dbReference type="GO" id="GO:0005886">
    <property type="term" value="C:plasma membrane"/>
    <property type="evidence" value="ECO:0007669"/>
    <property type="project" value="UniProtKB-SubCell"/>
</dbReference>
<evidence type="ECO:0000313" key="9">
    <source>
        <dbReference type="EMBL" id="MDG0808239.1"/>
    </source>
</evidence>
<dbReference type="Pfam" id="PF01757">
    <property type="entry name" value="Acyl_transf_3"/>
    <property type="match status" value="1"/>
</dbReference>
<keyword evidence="10" id="KW-1185">Reference proteome</keyword>
<dbReference type="AlphaFoldDB" id="A0A9X4KT29"/>